<organism evidence="1 2">
    <name type="scientific">Thermoactinomyces mirandus</name>
    <dbReference type="NCBI Taxonomy" id="2756294"/>
    <lineage>
        <taxon>Bacteria</taxon>
        <taxon>Bacillati</taxon>
        <taxon>Bacillota</taxon>
        <taxon>Bacilli</taxon>
        <taxon>Bacillales</taxon>
        <taxon>Thermoactinomycetaceae</taxon>
        <taxon>Thermoactinomyces</taxon>
    </lineage>
</organism>
<dbReference type="RefSeq" id="WP_181738511.1">
    <property type="nucleotide sequence ID" value="NZ_JACEOL010000016.1"/>
</dbReference>
<reference evidence="1 2" key="1">
    <citation type="submission" date="2020-07" db="EMBL/GenBank/DDBJ databases">
        <title>Thermoactinomyces phylogeny.</title>
        <authorList>
            <person name="Dunlap C."/>
        </authorList>
    </citation>
    <scope>NUCLEOTIDE SEQUENCE [LARGE SCALE GENOMIC DNA]</scope>
    <source>
        <strain evidence="1 2">AMNI-1</strain>
    </source>
</reference>
<proteinExistence type="predicted"/>
<evidence type="ECO:0000313" key="1">
    <source>
        <dbReference type="EMBL" id="MBA4601719.1"/>
    </source>
</evidence>
<dbReference type="AlphaFoldDB" id="A0A7W1XR22"/>
<gene>
    <name evidence="1" type="ORF">H2C83_05155</name>
</gene>
<comment type="caution">
    <text evidence="1">The sequence shown here is derived from an EMBL/GenBank/DDBJ whole genome shotgun (WGS) entry which is preliminary data.</text>
</comment>
<dbReference type="Proteomes" id="UP000538292">
    <property type="component" value="Unassembled WGS sequence"/>
</dbReference>
<accession>A0A7W1XR22</accession>
<protein>
    <submittedName>
        <fullName evidence="1">Uncharacterized protein</fullName>
    </submittedName>
</protein>
<dbReference type="EMBL" id="JACEOL010000016">
    <property type="protein sequence ID" value="MBA4601719.1"/>
    <property type="molecule type" value="Genomic_DNA"/>
</dbReference>
<sequence length="71" mass="8073">MINRTNVKKAVYAYEDTIIQNIKKVFSYQFPAETDTILFEVHSGGYGLYGISITPMSEGEECNYDVKKLLS</sequence>
<evidence type="ECO:0000313" key="2">
    <source>
        <dbReference type="Proteomes" id="UP000538292"/>
    </source>
</evidence>
<keyword evidence="2" id="KW-1185">Reference proteome</keyword>
<name>A0A7W1XR22_9BACL</name>